<comment type="similarity">
    <text evidence="1 5">Belongs to the glycosyl hydrolase 3 family.</text>
</comment>
<dbReference type="AlphaFoldDB" id="A0A9E5JWD1"/>
<dbReference type="Pfam" id="PF01915">
    <property type="entry name" value="Glyco_hydro_3_C"/>
    <property type="match status" value="1"/>
</dbReference>
<comment type="caution">
    <text evidence="7">The sequence shown here is derived from an EMBL/GenBank/DDBJ whole genome shotgun (WGS) entry which is preliminary data.</text>
</comment>
<dbReference type="InterPro" id="IPR001764">
    <property type="entry name" value="Glyco_hydro_3_N"/>
</dbReference>
<dbReference type="PROSITE" id="PS00775">
    <property type="entry name" value="GLYCOSYL_HYDROL_F3"/>
    <property type="match status" value="1"/>
</dbReference>
<keyword evidence="8" id="KW-1185">Reference proteome</keyword>
<dbReference type="InterPro" id="IPR050288">
    <property type="entry name" value="Cellulose_deg_GH3"/>
</dbReference>
<dbReference type="SUPFAM" id="SSF51445">
    <property type="entry name" value="(Trans)glycosidases"/>
    <property type="match status" value="1"/>
</dbReference>
<dbReference type="InterPro" id="IPR017853">
    <property type="entry name" value="GH"/>
</dbReference>
<dbReference type="InterPro" id="IPR019800">
    <property type="entry name" value="Glyco_hydro_3_AS"/>
</dbReference>
<sequence>MNTTRPSSNNALTTQAKQLVEQMTLEEKASLCSGENFWQLKSLPRFKLPALMVTDGPHGLRKQAGDSDHLGMNNSVPATCFPTASALASSWDLELLQTVGEALGRETAAQNVAVLLGPGINIKRHPLGGRNFEYFSEDPLLTGQLAAAMIRGVQSQGVGSCLKHFAVNNQETNRMITDAVVDDRTLRELYLRGFEVAIEQSQPWSVMSAYNRLNGTYCSDNAWLLTQVLRKDWQFEGIVVSDWMASNDRVRSIEAGLNLEMPGNGGVTDQQLIEAVSNGSLTEKELDRCVTGIIELMLKARQRPVLPTEVDLPAHHHLAREAARRSVVLLKNERQTLPLQTGQTIAVIGAFAKQPRFQGCGSSKVNPTQIDAAYDSLASWAEQHPGTRLLYADGYCPKHSPNDEALISDAVEIAQAANIVVLFAGLPESFETETADRSQLSLPQQHQRLIDIVAAVDVPSVVVLSNGSAITMNGLEQVDALLEGYLTGQASGSAIADMLTGASNPSGKLAETFPLRQSDLLADAYFPGSARQVQYREGLYVGYRYFNTVDKAVLFPFGYGLSYSNFRYLKADLQGDPLAEGVRIRVTLHNDSHHDGEEIVQLYVGCQSSNVHRPRQQLAGFAKLLIPAGEKRSVDISLDLHAFDFYCVKQQRWLKNPGQYSIDVGSSSRHLHLQIPVTIPVREPVVSTETIVSTDPVSAFFQAMTAETRQIPDTIFQDMLQRDIPTTEPTRPFTVNSTLTELESSRLGRHIAKAFAEKMLEHTQIDKDDTQLVTIVQNVMKSTPLKSMALASNGQFSLKTLNILIHCLNYRFGQALLTLLRH</sequence>
<feature type="domain" description="Fibronectin type III-like" evidence="6">
    <location>
        <begin position="598"/>
        <end position="668"/>
    </location>
</feature>
<dbReference type="Gene3D" id="3.40.50.1700">
    <property type="entry name" value="Glycoside hydrolase family 3 C-terminal domain"/>
    <property type="match status" value="1"/>
</dbReference>
<dbReference type="GO" id="GO:0005975">
    <property type="term" value="P:carbohydrate metabolic process"/>
    <property type="evidence" value="ECO:0007669"/>
    <property type="project" value="InterPro"/>
</dbReference>
<keyword evidence="2 5" id="KW-0378">Hydrolase</keyword>
<dbReference type="RefSeq" id="WP_167185335.1">
    <property type="nucleotide sequence ID" value="NZ_JAAONZ010000005.1"/>
</dbReference>
<dbReference type="InterPro" id="IPR036962">
    <property type="entry name" value="Glyco_hydro_3_N_sf"/>
</dbReference>
<dbReference type="Proteomes" id="UP000787472">
    <property type="component" value="Unassembled WGS sequence"/>
</dbReference>
<evidence type="ECO:0000256" key="5">
    <source>
        <dbReference type="RuleBase" id="RU361161"/>
    </source>
</evidence>
<organism evidence="7 8">
    <name type="scientific">Pseudomaricurvus hydrocarbonicus</name>
    <dbReference type="NCBI Taxonomy" id="1470433"/>
    <lineage>
        <taxon>Bacteria</taxon>
        <taxon>Pseudomonadati</taxon>
        <taxon>Pseudomonadota</taxon>
        <taxon>Gammaproteobacteria</taxon>
        <taxon>Cellvibrionales</taxon>
        <taxon>Cellvibrionaceae</taxon>
        <taxon>Pseudomaricurvus</taxon>
    </lineage>
</organism>
<dbReference type="Pfam" id="PF00933">
    <property type="entry name" value="Glyco_hydro_3"/>
    <property type="match status" value="1"/>
</dbReference>
<accession>A0A9E5JWD1</accession>
<dbReference type="InterPro" id="IPR026891">
    <property type="entry name" value="Fn3-like"/>
</dbReference>
<evidence type="ECO:0000313" key="7">
    <source>
        <dbReference type="EMBL" id="NHO65786.1"/>
    </source>
</evidence>
<keyword evidence="4 5" id="KW-0326">Glycosidase</keyword>
<evidence type="ECO:0000256" key="4">
    <source>
        <dbReference type="ARBA" id="ARBA00023295"/>
    </source>
</evidence>
<dbReference type="GO" id="GO:0004553">
    <property type="term" value="F:hydrolase activity, hydrolyzing O-glycosyl compounds"/>
    <property type="evidence" value="ECO:0007669"/>
    <property type="project" value="InterPro"/>
</dbReference>
<reference evidence="7" key="1">
    <citation type="submission" date="2020-03" db="EMBL/GenBank/DDBJ databases">
        <authorList>
            <person name="Guo F."/>
        </authorList>
    </citation>
    <scope>NUCLEOTIDE SEQUENCE</scope>
    <source>
        <strain evidence="7">JCM 30134</strain>
    </source>
</reference>
<dbReference type="PANTHER" id="PTHR42715">
    <property type="entry name" value="BETA-GLUCOSIDASE"/>
    <property type="match status" value="1"/>
</dbReference>
<name>A0A9E5JWD1_9GAMM</name>
<dbReference type="Gene3D" id="3.20.20.300">
    <property type="entry name" value="Glycoside hydrolase, family 3, N-terminal domain"/>
    <property type="match status" value="1"/>
</dbReference>
<dbReference type="Gene3D" id="2.60.40.10">
    <property type="entry name" value="Immunoglobulins"/>
    <property type="match status" value="1"/>
</dbReference>
<dbReference type="InterPro" id="IPR002772">
    <property type="entry name" value="Glyco_hydro_3_C"/>
</dbReference>
<evidence type="ECO:0000259" key="6">
    <source>
        <dbReference type="SMART" id="SM01217"/>
    </source>
</evidence>
<dbReference type="PANTHER" id="PTHR42715:SF10">
    <property type="entry name" value="BETA-GLUCOSIDASE"/>
    <property type="match status" value="1"/>
</dbReference>
<proteinExistence type="inferred from homology"/>
<keyword evidence="3" id="KW-0119">Carbohydrate metabolism</keyword>
<dbReference type="PRINTS" id="PR00133">
    <property type="entry name" value="GLHYDRLASE3"/>
</dbReference>
<dbReference type="SUPFAM" id="SSF52279">
    <property type="entry name" value="Beta-D-glucan exohydrolase, C-terminal domain"/>
    <property type="match status" value="1"/>
</dbReference>
<dbReference type="SMART" id="SM01217">
    <property type="entry name" value="Fn3_like"/>
    <property type="match status" value="1"/>
</dbReference>
<dbReference type="InterPro" id="IPR036881">
    <property type="entry name" value="Glyco_hydro_3_C_sf"/>
</dbReference>
<dbReference type="EMBL" id="JAAONZ010000005">
    <property type="protein sequence ID" value="NHO65786.1"/>
    <property type="molecule type" value="Genomic_DNA"/>
</dbReference>
<evidence type="ECO:0000313" key="8">
    <source>
        <dbReference type="Proteomes" id="UP000787472"/>
    </source>
</evidence>
<evidence type="ECO:0000256" key="2">
    <source>
        <dbReference type="ARBA" id="ARBA00022801"/>
    </source>
</evidence>
<evidence type="ECO:0000256" key="1">
    <source>
        <dbReference type="ARBA" id="ARBA00005336"/>
    </source>
</evidence>
<evidence type="ECO:0000256" key="3">
    <source>
        <dbReference type="ARBA" id="ARBA00023277"/>
    </source>
</evidence>
<gene>
    <name evidence="7" type="ORF">G8770_09555</name>
</gene>
<dbReference type="InterPro" id="IPR013783">
    <property type="entry name" value="Ig-like_fold"/>
</dbReference>
<dbReference type="Pfam" id="PF14310">
    <property type="entry name" value="Fn3-like"/>
    <property type="match status" value="1"/>
</dbReference>
<protein>
    <submittedName>
        <fullName evidence="7">Glycosyl hydrolase</fullName>
    </submittedName>
</protein>